<dbReference type="InterPro" id="IPR016461">
    <property type="entry name" value="COMT-like"/>
</dbReference>
<dbReference type="PANTHER" id="PTHR43712">
    <property type="entry name" value="PUTATIVE (AFU_ORTHOLOGUE AFUA_4G14580)-RELATED"/>
    <property type="match status" value="1"/>
</dbReference>
<name>A0A1M6SPM6_9BACT</name>
<dbReference type="SUPFAM" id="SSF46785">
    <property type="entry name" value="Winged helix' DNA-binding domain"/>
    <property type="match status" value="1"/>
</dbReference>
<gene>
    <name evidence="7" type="ORF">SAMN02745216_03489</name>
</gene>
<dbReference type="PIRSF" id="PIRSF005739">
    <property type="entry name" value="O-mtase"/>
    <property type="match status" value="1"/>
</dbReference>
<dbReference type="InterPro" id="IPR001077">
    <property type="entry name" value="COMT_C"/>
</dbReference>
<dbReference type="PANTHER" id="PTHR43712:SF2">
    <property type="entry name" value="O-METHYLTRANSFERASE CICE"/>
    <property type="match status" value="1"/>
</dbReference>
<dbReference type="GO" id="GO:0008171">
    <property type="term" value="F:O-methyltransferase activity"/>
    <property type="evidence" value="ECO:0007669"/>
    <property type="project" value="InterPro"/>
</dbReference>
<protein>
    <submittedName>
        <fullName evidence="7">Dimerisation domain-containing protein</fullName>
    </submittedName>
</protein>
<keyword evidence="3" id="KW-0949">S-adenosyl-L-methionine</keyword>
<dbReference type="SUPFAM" id="SSF53335">
    <property type="entry name" value="S-adenosyl-L-methionine-dependent methyltransferases"/>
    <property type="match status" value="1"/>
</dbReference>
<sequence>MESTQWNPGSLLQLSGYYWKTCTLHAGVKLGVFSFLGDKFLSAPELASIMDADPRALEVLLNALAGLNLLTKTGADFANTDAAKKFLCKDSPQYVGFMIMHHQQLVDSFNKIPEAVKSGKPVRGRASLQDEETRKNFLMGMFNNAMAIAPNVAKILDLKGRKLLLDLGGGPGTYAIHFCKENPELKGIVFDLPATEPFLRQTVERFGLTGRIGFAPGSYLENDIPQGFDAAWLSHILHGEGPEACQDIVTKTAQAANSGAVVWIHEFILDDTMDGPLFPTLFSINMLLGTEEGRAYSQGQLMDMMRNAGMKDIKRLDFKGPTDSGIIQGVVP</sequence>
<reference evidence="8" key="1">
    <citation type="submission" date="2016-11" db="EMBL/GenBank/DDBJ databases">
        <authorList>
            <person name="Varghese N."/>
            <person name="Submissions S."/>
        </authorList>
    </citation>
    <scope>NUCLEOTIDE SEQUENCE [LARGE SCALE GENOMIC DNA]</scope>
    <source>
        <strain evidence="8">DSM 16219</strain>
    </source>
</reference>
<dbReference type="InterPro" id="IPR036390">
    <property type="entry name" value="WH_DNA-bd_sf"/>
</dbReference>
<feature type="domain" description="O-methyltransferase C-terminal" evidence="5">
    <location>
        <begin position="127"/>
        <end position="310"/>
    </location>
</feature>
<dbReference type="GO" id="GO:0032259">
    <property type="term" value="P:methylation"/>
    <property type="evidence" value="ECO:0007669"/>
    <property type="project" value="UniProtKB-KW"/>
</dbReference>
<evidence type="ECO:0000313" key="8">
    <source>
        <dbReference type="Proteomes" id="UP000183994"/>
    </source>
</evidence>
<dbReference type="OrthoDB" id="9767938at2"/>
<dbReference type="InterPro" id="IPR012967">
    <property type="entry name" value="COMT_dimerisation"/>
</dbReference>
<dbReference type="InterPro" id="IPR029063">
    <property type="entry name" value="SAM-dependent_MTases_sf"/>
</dbReference>
<evidence type="ECO:0000256" key="4">
    <source>
        <dbReference type="PIRSR" id="PIRSR005739-1"/>
    </source>
</evidence>
<keyword evidence="1" id="KW-0489">Methyltransferase</keyword>
<dbReference type="Pfam" id="PF00891">
    <property type="entry name" value="Methyltransf_2"/>
    <property type="match status" value="1"/>
</dbReference>
<evidence type="ECO:0000313" key="7">
    <source>
        <dbReference type="EMBL" id="SHK46577.1"/>
    </source>
</evidence>
<dbReference type="InterPro" id="IPR036388">
    <property type="entry name" value="WH-like_DNA-bd_sf"/>
</dbReference>
<dbReference type="Gene3D" id="3.40.50.150">
    <property type="entry name" value="Vaccinia Virus protein VP39"/>
    <property type="match status" value="1"/>
</dbReference>
<dbReference type="PROSITE" id="PS51683">
    <property type="entry name" value="SAM_OMT_II"/>
    <property type="match status" value="1"/>
</dbReference>
<dbReference type="AlphaFoldDB" id="A0A1M6SPM6"/>
<feature type="domain" description="O-methyltransferase dimerisation" evidence="6">
    <location>
        <begin position="13"/>
        <end position="87"/>
    </location>
</feature>
<dbReference type="RefSeq" id="WP_073477539.1">
    <property type="nucleotide sequence ID" value="NZ_FQZU01000025.1"/>
</dbReference>
<evidence type="ECO:0000259" key="5">
    <source>
        <dbReference type="Pfam" id="PF00891"/>
    </source>
</evidence>
<dbReference type="EMBL" id="FQZU01000025">
    <property type="protein sequence ID" value="SHK46577.1"/>
    <property type="molecule type" value="Genomic_DNA"/>
</dbReference>
<evidence type="ECO:0000259" key="6">
    <source>
        <dbReference type="Pfam" id="PF08100"/>
    </source>
</evidence>
<evidence type="ECO:0000256" key="2">
    <source>
        <dbReference type="ARBA" id="ARBA00022679"/>
    </source>
</evidence>
<proteinExistence type="predicted"/>
<evidence type="ECO:0000256" key="1">
    <source>
        <dbReference type="ARBA" id="ARBA00022603"/>
    </source>
</evidence>
<keyword evidence="2" id="KW-0808">Transferase</keyword>
<accession>A0A1M6SPM6</accession>
<dbReference type="STRING" id="1121393.SAMN02745216_03489"/>
<feature type="active site" description="Proton acceptor" evidence="4">
    <location>
        <position position="238"/>
    </location>
</feature>
<keyword evidence="8" id="KW-1185">Reference proteome</keyword>
<evidence type="ECO:0000256" key="3">
    <source>
        <dbReference type="ARBA" id="ARBA00022691"/>
    </source>
</evidence>
<dbReference type="Gene3D" id="1.10.10.10">
    <property type="entry name" value="Winged helix-like DNA-binding domain superfamily/Winged helix DNA-binding domain"/>
    <property type="match status" value="1"/>
</dbReference>
<dbReference type="Pfam" id="PF08100">
    <property type="entry name" value="Dimerisation"/>
    <property type="match status" value="1"/>
</dbReference>
<dbReference type="Proteomes" id="UP000183994">
    <property type="component" value="Unassembled WGS sequence"/>
</dbReference>
<dbReference type="GO" id="GO:0046983">
    <property type="term" value="F:protein dimerization activity"/>
    <property type="evidence" value="ECO:0007669"/>
    <property type="project" value="InterPro"/>
</dbReference>
<organism evidence="7 8">
    <name type="scientific">Desulfatibacillum alkenivorans DSM 16219</name>
    <dbReference type="NCBI Taxonomy" id="1121393"/>
    <lineage>
        <taxon>Bacteria</taxon>
        <taxon>Pseudomonadati</taxon>
        <taxon>Thermodesulfobacteriota</taxon>
        <taxon>Desulfobacteria</taxon>
        <taxon>Desulfobacterales</taxon>
        <taxon>Desulfatibacillaceae</taxon>
        <taxon>Desulfatibacillum</taxon>
    </lineage>
</organism>